<dbReference type="OrthoDB" id="1440774at2"/>
<accession>A0A1G7J0V7</accession>
<keyword evidence="3" id="KW-1185">Reference proteome</keyword>
<name>A0A1G7J0V7_9FLAO</name>
<evidence type="ECO:0000256" key="1">
    <source>
        <dbReference type="SAM" id="SignalP"/>
    </source>
</evidence>
<protein>
    <submittedName>
        <fullName evidence="2">GLPGLI family protein</fullName>
    </submittedName>
</protein>
<proteinExistence type="predicted"/>
<reference evidence="3" key="1">
    <citation type="submission" date="2016-10" db="EMBL/GenBank/DDBJ databases">
        <authorList>
            <person name="Varghese N."/>
            <person name="Submissions S."/>
        </authorList>
    </citation>
    <scope>NUCLEOTIDE SEQUENCE [LARGE SCALE GENOMIC DNA]</scope>
    <source>
        <strain evidence="3">DSM 19684</strain>
    </source>
</reference>
<sequence length="277" mass="32286">MKLYTFLLLIFLTNLSKAQTHRFIYEYKFKPDSSSTNYRNVNMALDINPKDVKFYNYENIINDSLNKKGGNNHSASPDIPTLRRLKNSYQNTNYEMMMDYFSYNTEDKMDWKLEKETKTSGQYTLQKATTDFGGRHWTAWFCKDINISEGPYKFRGLPGLIFELNDSKENFFFKLAKSQKLEKTYDTSDFLESFAGKKPVSVSIANMHKMMLQFYNDPTKEMRQKFDDVPPGTFQVGGTKITSKEQFKDAAKVIQNFIAKNNNPMDLKNAVVYPVIN</sequence>
<organism evidence="2 3">
    <name type="scientific">Epilithonimonas hungarica</name>
    <dbReference type="NCBI Taxonomy" id="454006"/>
    <lineage>
        <taxon>Bacteria</taxon>
        <taxon>Pseudomonadati</taxon>
        <taxon>Bacteroidota</taxon>
        <taxon>Flavobacteriia</taxon>
        <taxon>Flavobacteriales</taxon>
        <taxon>Weeksellaceae</taxon>
        <taxon>Chryseobacterium group</taxon>
        <taxon>Epilithonimonas</taxon>
    </lineage>
</organism>
<dbReference type="InterPro" id="IPR005901">
    <property type="entry name" value="GLPGLI"/>
</dbReference>
<dbReference type="STRING" id="454006.SAMN05421825_1249"/>
<evidence type="ECO:0000313" key="2">
    <source>
        <dbReference type="EMBL" id="SDF18560.1"/>
    </source>
</evidence>
<dbReference type="NCBIfam" id="TIGR01200">
    <property type="entry name" value="GLPGLI"/>
    <property type="match status" value="1"/>
</dbReference>
<dbReference type="AlphaFoldDB" id="A0A1G7J0V7"/>
<gene>
    <name evidence="2" type="ORF">SAMN05421825_1249</name>
</gene>
<dbReference type="Proteomes" id="UP000199203">
    <property type="component" value="Unassembled WGS sequence"/>
</dbReference>
<evidence type="ECO:0000313" key="3">
    <source>
        <dbReference type="Proteomes" id="UP000199203"/>
    </source>
</evidence>
<dbReference type="Pfam" id="PF09697">
    <property type="entry name" value="Porph_ging"/>
    <property type="match status" value="1"/>
</dbReference>
<feature type="chain" id="PRO_5011545974" evidence="1">
    <location>
        <begin position="19"/>
        <end position="277"/>
    </location>
</feature>
<feature type="signal peptide" evidence="1">
    <location>
        <begin position="1"/>
        <end position="18"/>
    </location>
</feature>
<dbReference type="EMBL" id="FNBH01000001">
    <property type="protein sequence ID" value="SDF18560.1"/>
    <property type="molecule type" value="Genomic_DNA"/>
</dbReference>
<keyword evidence="1" id="KW-0732">Signal</keyword>